<dbReference type="RefSeq" id="WP_111956513.1">
    <property type="nucleotide sequence ID" value="NZ_CP036313.1"/>
</dbReference>
<dbReference type="Pfam" id="PF19936">
    <property type="entry name" value="DUF6399"/>
    <property type="match status" value="1"/>
</dbReference>
<dbReference type="AlphaFoldDB" id="A0A328FDT9"/>
<protein>
    <submittedName>
        <fullName evidence="3">Uncharacterized protein</fullName>
    </submittedName>
</protein>
<dbReference type="Proteomes" id="UP000293902">
    <property type="component" value="Chromosome"/>
</dbReference>
<gene>
    <name evidence="3" type="ORF">DO021_10770</name>
    <name evidence="2" type="ORF">EYB58_22615</name>
</gene>
<evidence type="ECO:0000313" key="2">
    <source>
        <dbReference type="EMBL" id="QBH15445.1"/>
    </source>
</evidence>
<dbReference type="Proteomes" id="UP000248798">
    <property type="component" value="Unassembled WGS sequence"/>
</dbReference>
<evidence type="ECO:0000313" key="3">
    <source>
        <dbReference type="EMBL" id="RAM01920.1"/>
    </source>
</evidence>
<dbReference type="InterPro" id="IPR045650">
    <property type="entry name" value="DUF6399"/>
</dbReference>
<keyword evidence="5" id="KW-1185">Reference proteome</keyword>
<keyword evidence="1" id="KW-0175">Coiled coil</keyword>
<evidence type="ECO:0000313" key="5">
    <source>
        <dbReference type="Proteomes" id="UP000293902"/>
    </source>
</evidence>
<dbReference type="OrthoDB" id="5422736at2"/>
<evidence type="ECO:0000256" key="1">
    <source>
        <dbReference type="SAM" id="Coils"/>
    </source>
</evidence>
<name>A0A328FDT9_9BACT</name>
<organism evidence="3 4">
    <name type="scientific">Desulfobacter hydrogenophilus</name>
    <dbReference type="NCBI Taxonomy" id="2291"/>
    <lineage>
        <taxon>Bacteria</taxon>
        <taxon>Pseudomonadati</taxon>
        <taxon>Thermodesulfobacteriota</taxon>
        <taxon>Desulfobacteria</taxon>
        <taxon>Desulfobacterales</taxon>
        <taxon>Desulfobacteraceae</taxon>
        <taxon>Desulfobacter</taxon>
    </lineage>
</organism>
<reference evidence="3 4" key="1">
    <citation type="submission" date="2018-06" db="EMBL/GenBank/DDBJ databases">
        <title>Complete Genome Sequence of Desulfobacter hydrogenophilus (DSM3380).</title>
        <authorList>
            <person name="Marietou A."/>
            <person name="Schreiber L."/>
            <person name="Marshall I."/>
            <person name="Jorgensen B."/>
        </authorList>
    </citation>
    <scope>NUCLEOTIDE SEQUENCE [LARGE SCALE GENOMIC DNA]</scope>
    <source>
        <strain evidence="3 4">DSM 3380</strain>
    </source>
</reference>
<sequence>MPEKKQEAKASLNQAKENFETVKNARKQISKAYHPYDLLTGIKQDSVNAGIQLKKSFDEIREATDLLPERCKDRIEKAWRVTKKMIATLAFYFCMVESLVGDMDLSDDKRDLMISRLIPGFYLQKVSQKEKDQEQKEKIRQKSQELLSVLQNRSGPFSGSDISEIDRMARMARQCAGLFQRSSSCVEGRNAQLSLHHHGMHRLSDRKLKSLTVIHNFHLKRSDGTTAAERFLRTTRSICSNGLSKKCLCLQGQEEK</sequence>
<dbReference type="EMBL" id="QLNI01000020">
    <property type="protein sequence ID" value="RAM01920.1"/>
    <property type="molecule type" value="Genomic_DNA"/>
</dbReference>
<proteinExistence type="predicted"/>
<dbReference type="EMBL" id="CP036313">
    <property type="protein sequence ID" value="QBH15445.1"/>
    <property type="molecule type" value="Genomic_DNA"/>
</dbReference>
<evidence type="ECO:0000313" key="4">
    <source>
        <dbReference type="Proteomes" id="UP000248798"/>
    </source>
</evidence>
<feature type="coiled-coil region" evidence="1">
    <location>
        <begin position="5"/>
        <end position="32"/>
    </location>
</feature>
<reference evidence="2 5" key="2">
    <citation type="submission" date="2019-02" db="EMBL/GenBank/DDBJ databases">
        <title>Complete genome sequence of Desulfobacter hydrogenophilus AcRS1.</title>
        <authorList>
            <person name="Marietou A."/>
            <person name="Lund M.B."/>
            <person name="Marshall I.P.G."/>
            <person name="Schreiber L."/>
            <person name="Jorgensen B."/>
        </authorList>
    </citation>
    <scope>NUCLEOTIDE SEQUENCE [LARGE SCALE GENOMIC DNA]</scope>
    <source>
        <strain evidence="2 5">AcRS1</strain>
    </source>
</reference>
<accession>A0A328FDT9</accession>